<organism evidence="3 4">
    <name type="scientific">Mycolicibacter virginiensis</name>
    <dbReference type="NCBI Taxonomy" id="1795032"/>
    <lineage>
        <taxon>Bacteria</taxon>
        <taxon>Bacillati</taxon>
        <taxon>Actinomycetota</taxon>
        <taxon>Actinomycetes</taxon>
        <taxon>Mycobacteriales</taxon>
        <taxon>Mycobacteriaceae</taxon>
        <taxon>Mycolicibacter</taxon>
    </lineage>
</organism>
<evidence type="ECO:0000313" key="4">
    <source>
        <dbReference type="Proteomes" id="UP000237911"/>
    </source>
</evidence>
<sequence length="205" mass="22536">MPSNNTSDRKGSDFGFLAMLAFAVWAVLSLIRGAADAVGNVEPGQVVALIAVGSVAWFALTGSFGRPGHPPTQFSRRRPQLTNFWRTLSGSISQLDDVMLELGLFRRSDDGSIIRPTQLEAYGGAYADWVRFTPVPGTATAWMRAMDELTFLFKEPLFLTSDVAGTFDMGYLHTDPPEPEAAIDHTEEPIWWDDVPQPEIGRSES</sequence>
<keyword evidence="4" id="KW-1185">Reference proteome</keyword>
<dbReference type="AlphaFoldDB" id="A0A9X7NWU7"/>
<reference evidence="3 4" key="1">
    <citation type="submission" date="2018-02" db="EMBL/GenBank/DDBJ databases">
        <title>Draft genome sequence of Mycobacterium virginiense isolated from mud of a swine farm in Japan.</title>
        <authorList>
            <person name="Ohya K."/>
        </authorList>
    </citation>
    <scope>NUCLEOTIDE SEQUENCE [LARGE SCALE GENOMIC DNA]</scope>
    <source>
        <strain evidence="3 4">GF75</strain>
    </source>
</reference>
<evidence type="ECO:0000256" key="2">
    <source>
        <dbReference type="SAM" id="Phobius"/>
    </source>
</evidence>
<name>A0A9X7NWU7_9MYCO</name>
<keyword evidence="2" id="KW-0812">Transmembrane</keyword>
<gene>
    <name evidence="3" type="ORF">C5U48_20705</name>
</gene>
<comment type="caution">
    <text evidence="3">The sequence shown here is derived from an EMBL/GenBank/DDBJ whole genome shotgun (WGS) entry which is preliminary data.</text>
</comment>
<feature type="region of interest" description="Disordered" evidence="1">
    <location>
        <begin position="178"/>
        <end position="205"/>
    </location>
</feature>
<dbReference type="RefSeq" id="WP_105295727.1">
    <property type="nucleotide sequence ID" value="NZ_PUEV01000106.1"/>
</dbReference>
<proteinExistence type="predicted"/>
<protein>
    <submittedName>
        <fullName evidence="3">Uncharacterized protein</fullName>
    </submittedName>
</protein>
<evidence type="ECO:0000313" key="3">
    <source>
        <dbReference type="EMBL" id="PQM50302.1"/>
    </source>
</evidence>
<dbReference type="EMBL" id="PUEV01000106">
    <property type="protein sequence ID" value="PQM50302.1"/>
    <property type="molecule type" value="Genomic_DNA"/>
</dbReference>
<feature type="transmembrane region" description="Helical" evidence="2">
    <location>
        <begin position="46"/>
        <end position="68"/>
    </location>
</feature>
<keyword evidence="2" id="KW-0472">Membrane</keyword>
<evidence type="ECO:0000256" key="1">
    <source>
        <dbReference type="SAM" id="MobiDB-lite"/>
    </source>
</evidence>
<accession>A0A9X7NWU7</accession>
<feature type="transmembrane region" description="Helical" evidence="2">
    <location>
        <begin position="12"/>
        <end position="34"/>
    </location>
</feature>
<keyword evidence="2" id="KW-1133">Transmembrane helix</keyword>
<dbReference type="Proteomes" id="UP000237911">
    <property type="component" value="Unassembled WGS sequence"/>
</dbReference>